<dbReference type="AlphaFoldDB" id="A0ABD5ZBS5"/>
<evidence type="ECO:0000313" key="2">
    <source>
        <dbReference type="EMBL" id="MFC7202437.1"/>
    </source>
</evidence>
<name>A0ABD5ZBS5_9EURY</name>
<evidence type="ECO:0008006" key="4">
    <source>
        <dbReference type="Google" id="ProtNLM"/>
    </source>
</evidence>
<accession>A0ABD5ZBS5</accession>
<sequence>MNGLLVFIAMLWLVLAIAVAFHANGQGRSGLFWFIVVFILGIFGVVFYLLAITGGSSEESTGEVPGSGPTARSFERRVRNQQTLFFAVEEHLRNHGVVTKTGLQNTVFPEHPVGYETESDWWDDFVLPELEEREKFERVDGIENGWKLASNG</sequence>
<dbReference type="EMBL" id="JBHTAA010000001">
    <property type="protein sequence ID" value="MFC7202437.1"/>
    <property type="molecule type" value="Genomic_DNA"/>
</dbReference>
<dbReference type="Proteomes" id="UP001596481">
    <property type="component" value="Unassembled WGS sequence"/>
</dbReference>
<dbReference type="RefSeq" id="WP_390221735.1">
    <property type="nucleotide sequence ID" value="NZ_JBHTAA010000001.1"/>
</dbReference>
<organism evidence="2 3">
    <name type="scientific">Haloferax namakaokahaiae</name>
    <dbReference type="NCBI Taxonomy" id="1748331"/>
    <lineage>
        <taxon>Archaea</taxon>
        <taxon>Methanobacteriati</taxon>
        <taxon>Methanobacteriota</taxon>
        <taxon>Stenosarchaea group</taxon>
        <taxon>Halobacteria</taxon>
        <taxon>Halobacteriales</taxon>
        <taxon>Haloferacaceae</taxon>
        <taxon>Haloferax</taxon>
    </lineage>
</organism>
<protein>
    <recommendedName>
        <fullName evidence="4">Cardiolipin synthase N-terminal domain-containing protein</fullName>
    </recommendedName>
</protein>
<comment type="caution">
    <text evidence="2">The sequence shown here is derived from an EMBL/GenBank/DDBJ whole genome shotgun (WGS) entry which is preliminary data.</text>
</comment>
<reference evidence="2 3" key="1">
    <citation type="journal article" date="2019" name="Int. J. Syst. Evol. Microbiol.">
        <title>The Global Catalogue of Microorganisms (GCM) 10K type strain sequencing project: providing services to taxonomists for standard genome sequencing and annotation.</title>
        <authorList>
            <consortium name="The Broad Institute Genomics Platform"/>
            <consortium name="The Broad Institute Genome Sequencing Center for Infectious Disease"/>
            <person name="Wu L."/>
            <person name="Ma J."/>
        </authorList>
    </citation>
    <scope>NUCLEOTIDE SEQUENCE [LARGE SCALE GENOMIC DNA]</scope>
    <source>
        <strain evidence="2 3">DSM 29988</strain>
    </source>
</reference>
<gene>
    <name evidence="2" type="ORF">ACFQJC_02850</name>
</gene>
<evidence type="ECO:0000256" key="1">
    <source>
        <dbReference type="SAM" id="Phobius"/>
    </source>
</evidence>
<keyword evidence="1" id="KW-0472">Membrane</keyword>
<proteinExistence type="predicted"/>
<keyword evidence="3" id="KW-1185">Reference proteome</keyword>
<evidence type="ECO:0000313" key="3">
    <source>
        <dbReference type="Proteomes" id="UP001596481"/>
    </source>
</evidence>
<keyword evidence="1" id="KW-1133">Transmembrane helix</keyword>
<keyword evidence="1" id="KW-0812">Transmembrane</keyword>
<feature type="transmembrane region" description="Helical" evidence="1">
    <location>
        <begin position="30"/>
        <end position="51"/>
    </location>
</feature>